<dbReference type="AlphaFoldDB" id="A0A0L8V4C0"/>
<protein>
    <submittedName>
        <fullName evidence="2">Uncharacterized protein</fullName>
    </submittedName>
</protein>
<organism evidence="2 3">
    <name type="scientific">Sunxiuqinia dokdonensis</name>
    <dbReference type="NCBI Taxonomy" id="1409788"/>
    <lineage>
        <taxon>Bacteria</taxon>
        <taxon>Pseudomonadati</taxon>
        <taxon>Bacteroidota</taxon>
        <taxon>Bacteroidia</taxon>
        <taxon>Marinilabiliales</taxon>
        <taxon>Prolixibacteraceae</taxon>
        <taxon>Sunxiuqinia</taxon>
    </lineage>
</organism>
<comment type="caution">
    <text evidence="2">The sequence shown here is derived from an EMBL/GenBank/DDBJ whole genome shotgun (WGS) entry which is preliminary data.</text>
</comment>
<dbReference type="EMBL" id="LGIA01000193">
    <property type="protein sequence ID" value="KOH43269.1"/>
    <property type="molecule type" value="Genomic_DNA"/>
</dbReference>
<proteinExistence type="predicted"/>
<sequence length="75" mass="8795">MSTFTYCLVRLKITSFRFETSSANALFLEKRPQSYCFFLKAVKKSFQRHFISIILTTFAIFNVSKITSNILEIKE</sequence>
<gene>
    <name evidence="2" type="ORF">NC99_38990</name>
</gene>
<evidence type="ECO:0000256" key="1">
    <source>
        <dbReference type="SAM" id="Phobius"/>
    </source>
</evidence>
<keyword evidence="1" id="KW-0472">Membrane</keyword>
<reference evidence="3" key="1">
    <citation type="submission" date="2015-07" db="EMBL/GenBank/DDBJ databases">
        <title>Genome sequencing of Sunxiuqinia dokdonensis strain SK.</title>
        <authorList>
            <person name="Ahn S."/>
            <person name="Kim B.-C."/>
        </authorList>
    </citation>
    <scope>NUCLEOTIDE SEQUENCE [LARGE SCALE GENOMIC DNA]</scope>
    <source>
        <strain evidence="3">SK</strain>
    </source>
</reference>
<evidence type="ECO:0000313" key="2">
    <source>
        <dbReference type="EMBL" id="KOH43269.1"/>
    </source>
</evidence>
<keyword evidence="1" id="KW-1133">Transmembrane helix</keyword>
<keyword evidence="3" id="KW-1185">Reference proteome</keyword>
<accession>A0A0L8V4C0</accession>
<dbReference type="Proteomes" id="UP000036958">
    <property type="component" value="Unassembled WGS sequence"/>
</dbReference>
<feature type="transmembrane region" description="Helical" evidence="1">
    <location>
        <begin position="50"/>
        <end position="71"/>
    </location>
</feature>
<evidence type="ECO:0000313" key="3">
    <source>
        <dbReference type="Proteomes" id="UP000036958"/>
    </source>
</evidence>
<keyword evidence="1" id="KW-0812">Transmembrane</keyword>
<name>A0A0L8V4C0_9BACT</name>